<comment type="caution">
    <text evidence="2">The sequence shown here is derived from an EMBL/GenBank/DDBJ whole genome shotgun (WGS) entry which is preliminary data.</text>
</comment>
<dbReference type="EMBL" id="JBJUIK010000011">
    <property type="protein sequence ID" value="KAL3513491.1"/>
    <property type="molecule type" value="Genomic_DNA"/>
</dbReference>
<feature type="region of interest" description="Disordered" evidence="1">
    <location>
        <begin position="1"/>
        <end position="68"/>
    </location>
</feature>
<evidence type="ECO:0000313" key="3">
    <source>
        <dbReference type="Proteomes" id="UP001630127"/>
    </source>
</evidence>
<dbReference type="Proteomes" id="UP001630127">
    <property type="component" value="Unassembled WGS sequence"/>
</dbReference>
<gene>
    <name evidence="2" type="ORF">ACH5RR_026208</name>
</gene>
<feature type="compositionally biased region" description="Basic residues" evidence="1">
    <location>
        <begin position="57"/>
        <end position="68"/>
    </location>
</feature>
<reference evidence="2 3" key="1">
    <citation type="submission" date="2024-11" db="EMBL/GenBank/DDBJ databases">
        <title>A near-complete genome assembly of Cinchona calisaya.</title>
        <authorList>
            <person name="Lian D.C."/>
            <person name="Zhao X.W."/>
            <person name="Wei L."/>
        </authorList>
    </citation>
    <scope>NUCLEOTIDE SEQUENCE [LARGE SCALE GENOMIC DNA]</scope>
    <source>
        <tissue evidence="2">Nenye</tissue>
    </source>
</reference>
<name>A0ABD2Z3T4_9GENT</name>
<evidence type="ECO:0000256" key="1">
    <source>
        <dbReference type="SAM" id="MobiDB-lite"/>
    </source>
</evidence>
<keyword evidence="3" id="KW-1185">Reference proteome</keyword>
<protein>
    <submittedName>
        <fullName evidence="2">Uncharacterized protein</fullName>
    </submittedName>
</protein>
<dbReference type="AlphaFoldDB" id="A0ABD2Z3T4"/>
<accession>A0ABD2Z3T4</accession>
<sequence>MPFSMPHPRSQLPTSVPFSVPPSMSKNSRNGSGVNPLTQSSGASNDGSTDAQNGRNIAKKFIRPRGLE</sequence>
<organism evidence="2 3">
    <name type="scientific">Cinchona calisaya</name>
    <dbReference type="NCBI Taxonomy" id="153742"/>
    <lineage>
        <taxon>Eukaryota</taxon>
        <taxon>Viridiplantae</taxon>
        <taxon>Streptophyta</taxon>
        <taxon>Embryophyta</taxon>
        <taxon>Tracheophyta</taxon>
        <taxon>Spermatophyta</taxon>
        <taxon>Magnoliopsida</taxon>
        <taxon>eudicotyledons</taxon>
        <taxon>Gunneridae</taxon>
        <taxon>Pentapetalae</taxon>
        <taxon>asterids</taxon>
        <taxon>lamiids</taxon>
        <taxon>Gentianales</taxon>
        <taxon>Rubiaceae</taxon>
        <taxon>Cinchonoideae</taxon>
        <taxon>Cinchoneae</taxon>
        <taxon>Cinchona</taxon>
    </lineage>
</organism>
<proteinExistence type="predicted"/>
<feature type="compositionally biased region" description="Polar residues" evidence="1">
    <location>
        <begin position="11"/>
        <end position="55"/>
    </location>
</feature>
<evidence type="ECO:0000313" key="2">
    <source>
        <dbReference type="EMBL" id="KAL3513491.1"/>
    </source>
</evidence>